<keyword evidence="2" id="KW-1185">Reference proteome</keyword>
<name>A0AAN7NNT2_MYCAM</name>
<evidence type="ECO:0000313" key="1">
    <source>
        <dbReference type="EMBL" id="KAK4827739.1"/>
    </source>
</evidence>
<comment type="caution">
    <text evidence="1">The sequence shown here is derived from an EMBL/GenBank/DDBJ whole genome shotgun (WGS) entry which is preliminary data.</text>
</comment>
<dbReference type="EMBL" id="JAUNZN010000002">
    <property type="protein sequence ID" value="KAK4827739.1"/>
    <property type="molecule type" value="Genomic_DNA"/>
</dbReference>
<gene>
    <name evidence="1" type="ORF">QYF61_021200</name>
</gene>
<dbReference type="Proteomes" id="UP001333110">
    <property type="component" value="Unassembled WGS sequence"/>
</dbReference>
<dbReference type="AlphaFoldDB" id="A0AAN7NNT2"/>
<reference evidence="1 2" key="1">
    <citation type="journal article" date="2023" name="J. Hered.">
        <title>Chromosome-level genome of the wood stork (Mycteria americana) provides insight into avian chromosome evolution.</title>
        <authorList>
            <person name="Flamio R. Jr."/>
            <person name="Ramstad K.M."/>
        </authorList>
    </citation>
    <scope>NUCLEOTIDE SEQUENCE [LARGE SCALE GENOMIC DNA]</scope>
    <source>
        <strain evidence="1">JAX WOST 10</strain>
    </source>
</reference>
<sequence>MYFKKKNTCSGFGDLLFCISRPHLESCVQFWSPQFKKDTDRLETVQRRATKMIKGQEKLPHEERLKALGLFSLEKRGLKGDLIPVFQYLKGGYKEEGGSLFTRSHMEKG</sequence>
<accession>A0AAN7NNT2</accession>
<organism evidence="1 2">
    <name type="scientific">Mycteria americana</name>
    <name type="common">Wood stork</name>
    <dbReference type="NCBI Taxonomy" id="33587"/>
    <lineage>
        <taxon>Eukaryota</taxon>
        <taxon>Metazoa</taxon>
        <taxon>Chordata</taxon>
        <taxon>Craniata</taxon>
        <taxon>Vertebrata</taxon>
        <taxon>Euteleostomi</taxon>
        <taxon>Archelosauria</taxon>
        <taxon>Archosauria</taxon>
        <taxon>Dinosauria</taxon>
        <taxon>Saurischia</taxon>
        <taxon>Theropoda</taxon>
        <taxon>Coelurosauria</taxon>
        <taxon>Aves</taxon>
        <taxon>Neognathae</taxon>
        <taxon>Neoaves</taxon>
        <taxon>Aequornithes</taxon>
        <taxon>Ciconiiformes</taxon>
        <taxon>Ciconiidae</taxon>
        <taxon>Mycteria</taxon>
    </lineage>
</organism>
<protein>
    <submittedName>
        <fullName evidence="1">Uncharacterized protein</fullName>
    </submittedName>
</protein>
<evidence type="ECO:0000313" key="2">
    <source>
        <dbReference type="Proteomes" id="UP001333110"/>
    </source>
</evidence>
<proteinExistence type="predicted"/>